<dbReference type="Proteomes" id="UP000271974">
    <property type="component" value="Unassembled WGS sequence"/>
</dbReference>
<accession>A0A3S1AGA8</accession>
<dbReference type="InterPro" id="IPR001739">
    <property type="entry name" value="Methyl_CpG_DNA-bd"/>
</dbReference>
<feature type="compositionally biased region" description="Low complexity" evidence="2">
    <location>
        <begin position="445"/>
        <end position="468"/>
    </location>
</feature>
<dbReference type="OrthoDB" id="6162603at2759"/>
<feature type="region of interest" description="Disordered" evidence="2">
    <location>
        <begin position="601"/>
        <end position="774"/>
    </location>
</feature>
<dbReference type="Gene3D" id="3.30.890.10">
    <property type="entry name" value="Methyl-cpg-binding Protein 2, Chain A"/>
    <property type="match status" value="1"/>
</dbReference>
<evidence type="ECO:0000313" key="5">
    <source>
        <dbReference type="Proteomes" id="UP000271974"/>
    </source>
</evidence>
<comment type="caution">
    <text evidence="4">The sequence shown here is derived from an EMBL/GenBank/DDBJ whole genome shotgun (WGS) entry which is preliminary data.</text>
</comment>
<feature type="compositionally biased region" description="Low complexity" evidence="2">
    <location>
        <begin position="105"/>
        <end position="122"/>
    </location>
</feature>
<dbReference type="InterPro" id="IPR016177">
    <property type="entry name" value="DNA-bd_dom_sf"/>
</dbReference>
<dbReference type="GO" id="GO:0003677">
    <property type="term" value="F:DNA binding"/>
    <property type="evidence" value="ECO:0007669"/>
    <property type="project" value="InterPro"/>
</dbReference>
<feature type="compositionally biased region" description="Basic and acidic residues" evidence="2">
    <location>
        <begin position="911"/>
        <end position="940"/>
    </location>
</feature>
<feature type="region of interest" description="Disordered" evidence="2">
    <location>
        <begin position="445"/>
        <end position="506"/>
    </location>
</feature>
<evidence type="ECO:0000259" key="3">
    <source>
        <dbReference type="PROSITE" id="PS50982"/>
    </source>
</evidence>
<dbReference type="EMBL" id="RQTK01000016">
    <property type="protein sequence ID" value="RUS91216.1"/>
    <property type="molecule type" value="Genomic_DNA"/>
</dbReference>
<comment type="subcellular location">
    <subcellularLocation>
        <location evidence="1">Nucleus</location>
    </subcellularLocation>
</comment>
<gene>
    <name evidence="4" type="ORF">EGW08_001022</name>
</gene>
<feature type="compositionally biased region" description="Low complexity" evidence="2">
    <location>
        <begin position="251"/>
        <end position="274"/>
    </location>
</feature>
<feature type="compositionally biased region" description="Low complexity" evidence="2">
    <location>
        <begin position="288"/>
        <end position="329"/>
    </location>
</feature>
<dbReference type="AlphaFoldDB" id="A0A3S1AGA8"/>
<feature type="compositionally biased region" description="Low complexity" evidence="2">
    <location>
        <begin position="714"/>
        <end position="737"/>
    </location>
</feature>
<feature type="compositionally biased region" description="Low complexity" evidence="2">
    <location>
        <begin position="669"/>
        <end position="684"/>
    </location>
</feature>
<feature type="compositionally biased region" description="Basic and acidic residues" evidence="2">
    <location>
        <begin position="232"/>
        <end position="250"/>
    </location>
</feature>
<proteinExistence type="predicted"/>
<dbReference type="SUPFAM" id="SSF54171">
    <property type="entry name" value="DNA-binding domain"/>
    <property type="match status" value="1"/>
</dbReference>
<evidence type="ECO:0000256" key="2">
    <source>
        <dbReference type="SAM" id="MobiDB-lite"/>
    </source>
</evidence>
<keyword evidence="5" id="KW-1185">Reference proteome</keyword>
<feature type="compositionally biased region" description="Polar residues" evidence="2">
    <location>
        <begin position="685"/>
        <end position="694"/>
    </location>
</feature>
<dbReference type="Pfam" id="PF01429">
    <property type="entry name" value="MBD"/>
    <property type="match status" value="1"/>
</dbReference>
<feature type="region of interest" description="Disordered" evidence="2">
    <location>
        <begin position="103"/>
        <end position="349"/>
    </location>
</feature>
<dbReference type="PROSITE" id="PS50982">
    <property type="entry name" value="MBD"/>
    <property type="match status" value="1"/>
</dbReference>
<feature type="region of interest" description="Disordered" evidence="2">
    <location>
        <begin position="911"/>
        <end position="942"/>
    </location>
</feature>
<feature type="domain" description="MBD" evidence="3">
    <location>
        <begin position="765"/>
        <end position="837"/>
    </location>
</feature>
<dbReference type="GO" id="GO:0000785">
    <property type="term" value="C:chromatin"/>
    <property type="evidence" value="ECO:0007669"/>
    <property type="project" value="TreeGrafter"/>
</dbReference>
<feature type="compositionally biased region" description="Low complexity" evidence="2">
    <location>
        <begin position="129"/>
        <end position="145"/>
    </location>
</feature>
<protein>
    <recommendedName>
        <fullName evidence="3">MBD domain-containing protein</fullName>
    </recommendedName>
</protein>
<organism evidence="4 5">
    <name type="scientific">Elysia chlorotica</name>
    <name type="common">Eastern emerald elysia</name>
    <name type="synonym">Sea slug</name>
    <dbReference type="NCBI Taxonomy" id="188477"/>
    <lineage>
        <taxon>Eukaryota</taxon>
        <taxon>Metazoa</taxon>
        <taxon>Spiralia</taxon>
        <taxon>Lophotrochozoa</taxon>
        <taxon>Mollusca</taxon>
        <taxon>Gastropoda</taxon>
        <taxon>Heterobranchia</taxon>
        <taxon>Euthyneura</taxon>
        <taxon>Panpulmonata</taxon>
        <taxon>Sacoglossa</taxon>
        <taxon>Placobranchoidea</taxon>
        <taxon>Plakobranchidae</taxon>
        <taxon>Elysia</taxon>
    </lineage>
</organism>
<evidence type="ECO:0000256" key="1">
    <source>
        <dbReference type="ARBA" id="ARBA00004123"/>
    </source>
</evidence>
<dbReference type="STRING" id="188477.A0A3S1AGA8"/>
<reference evidence="4 5" key="1">
    <citation type="submission" date="2019-01" db="EMBL/GenBank/DDBJ databases">
        <title>A draft genome assembly of the solar-powered sea slug Elysia chlorotica.</title>
        <authorList>
            <person name="Cai H."/>
            <person name="Li Q."/>
            <person name="Fang X."/>
            <person name="Li J."/>
            <person name="Curtis N.E."/>
            <person name="Altenburger A."/>
            <person name="Shibata T."/>
            <person name="Feng M."/>
            <person name="Maeda T."/>
            <person name="Schwartz J.A."/>
            <person name="Shigenobu S."/>
            <person name="Lundholm N."/>
            <person name="Nishiyama T."/>
            <person name="Yang H."/>
            <person name="Hasebe M."/>
            <person name="Li S."/>
            <person name="Pierce S.K."/>
            <person name="Wang J."/>
        </authorList>
    </citation>
    <scope>NUCLEOTIDE SEQUENCE [LARGE SCALE GENOMIC DNA]</scope>
    <source>
        <strain evidence="4">EC2010</strain>
        <tissue evidence="4">Whole organism of an adult</tissue>
    </source>
</reference>
<feature type="region of interest" description="Disordered" evidence="2">
    <location>
        <begin position="551"/>
        <end position="580"/>
    </location>
</feature>
<dbReference type="PANTHER" id="PTHR45915">
    <property type="entry name" value="TRANSCRIPTION INTERMEDIARY FACTOR"/>
    <property type="match status" value="1"/>
</dbReference>
<feature type="compositionally biased region" description="Basic and acidic residues" evidence="2">
    <location>
        <begin position="640"/>
        <end position="668"/>
    </location>
</feature>
<sequence>MSKDEKKASPSPAGHGAMPTFDPAHLLGLHSLAAAGGGLSFPHLGPLSSPYGLLGQPAAFPGLFAGLGGLGGLGGLPNPLHAAAIQHSLAAASYYGLNKLPGEMGSSPPTSSPRPASSATPPSGGGGRSSRSSSSKRASSPSPSSSHRHAASRSSSSPSASLPPSSSPSALSAAYGHMIPGWPGINGAGFPFAYPAAMTSDPRHTASSGSSGSSRRSRKPGAGGGSSSTGGSDHRNSNNSGERADRDRRAASSSSSRKSPPAAHQNSSSSSSSSTYLSIPSAHHHHQATSSTSSASSSSAAQSKTATSSSSKRTSSSSSSSKPSASPSTDHTQAGLHYQQQHQHHQAAAAAAAAAATYGGLDPRGLISPYQMSPELLYLSQSLFLQQQQHQHHQQQLHSPFLAAAAAAAAAEAAASSSSTYPSSTASSSALSSLAAAKKPAAVTTATSATSTRVSSSSSLQSSLSSGANLEPGQISRGRGDTRHHRRRQDASPDQTAYQGKTLESDAAINGAFSSTSGRHSRQEEVDDRLLVDLSAASHFMDDQKRRKIADSIRRRVGGEGGDTDDDGIGRDSRLPSHGQNSVAALLSRHGIQHSDWLAHQAGERPSPSPAHDHRGGGTGSERRRRVRDNHSPQQTSGRKSRESEISDKIRLEAELERQEEQLRELQRRYSSSSGPSGQQNSTSETSLDLSAGQSAIPYDLESVTSQRSRSRLDTTSSLSDDQLLDGDGQTLSGSDSNPSSPETSRQDGEDSSNEDGSPKKKAQQIDERELTIPLEHGWNRQTIINGMGRRGIVGEVLYFAPCGKKLKTIPDVMRYLERNPNSDLGRENFSFNTKANVGHFFEVRNGQGSTPVPLTDTEILEKIEMSRGKRARMQMLARRKREKAQREHALARQVMEGKLKRRMELQVMEKRKEKEQVRMEKQQEKQRLQENLRRERESRAQQIIEARNRRQRELEELRIAEAM</sequence>
<feature type="non-terminal residue" evidence="4">
    <location>
        <position position="964"/>
    </location>
</feature>
<dbReference type="PANTHER" id="PTHR45915:SF2">
    <property type="entry name" value="TOUTATIS, ISOFORM E"/>
    <property type="match status" value="1"/>
</dbReference>
<evidence type="ECO:0000313" key="4">
    <source>
        <dbReference type="EMBL" id="RUS91216.1"/>
    </source>
</evidence>
<dbReference type="GO" id="GO:0005634">
    <property type="term" value="C:nucleus"/>
    <property type="evidence" value="ECO:0007669"/>
    <property type="project" value="UniProtKB-SubCell"/>
</dbReference>
<name>A0A3S1AGA8_ELYCH</name>
<feature type="compositionally biased region" description="Low complexity" evidence="2">
    <location>
        <begin position="152"/>
        <end position="174"/>
    </location>
</feature>
<dbReference type="SMART" id="SM00391">
    <property type="entry name" value="MBD"/>
    <property type="match status" value="1"/>
</dbReference>